<evidence type="ECO:0000259" key="5">
    <source>
        <dbReference type="SMART" id="SM00198"/>
    </source>
</evidence>
<dbReference type="InterPro" id="IPR035940">
    <property type="entry name" value="CAP_sf"/>
</dbReference>
<keyword evidence="4" id="KW-0732">Signal</keyword>
<protein>
    <submittedName>
        <fullName evidence="7">Venom allergen-1</fullName>
    </submittedName>
</protein>
<dbReference type="Proteomes" id="UP001652661">
    <property type="component" value="Chromosome 3R"/>
</dbReference>
<comment type="subcellular location">
    <subcellularLocation>
        <location evidence="1">Secreted</location>
    </subcellularLocation>
</comment>
<keyword evidence="6" id="KW-1185">Reference proteome</keyword>
<evidence type="ECO:0000256" key="3">
    <source>
        <dbReference type="SAM" id="MobiDB-lite"/>
    </source>
</evidence>
<feature type="compositionally biased region" description="Basic residues" evidence="3">
    <location>
        <begin position="415"/>
        <end position="426"/>
    </location>
</feature>
<feature type="compositionally biased region" description="Low complexity" evidence="3">
    <location>
        <begin position="336"/>
        <end position="350"/>
    </location>
</feature>
<dbReference type="AlphaFoldDB" id="A0A6P4J9J1"/>
<feature type="region of interest" description="Disordered" evidence="3">
    <location>
        <begin position="398"/>
        <end position="435"/>
    </location>
</feature>
<evidence type="ECO:0000256" key="1">
    <source>
        <dbReference type="ARBA" id="ARBA00004613"/>
    </source>
</evidence>
<dbReference type="RefSeq" id="XP_017031714.1">
    <property type="nucleotide sequence ID" value="XM_017176225.3"/>
</dbReference>
<dbReference type="CDD" id="cd05380">
    <property type="entry name" value="CAP_euk"/>
    <property type="match status" value="1"/>
</dbReference>
<dbReference type="SMART" id="SM00198">
    <property type="entry name" value="SCP"/>
    <property type="match status" value="1"/>
</dbReference>
<sequence length="435" mass="48585">MISVSKTSSLGGLLFLGLAIHLTVVQAAEGTPTPKKAGTTQKDKAGKNVDYCDPSLCLKGQRHVACNITNELHKRCSMNAELVTITDKLRTFVTHRLNELRNNAAQGGYNGVNPAARMSTLTWDSELSHLAEFNVQKCMLNSDSCLNTKNYKHVGQIVGYRGFKKNIPTLEDILSDIGRTWVRTRFSSSMTDTNDDQISKVPKVDFLQMVVENAKHVGCAVLQQSNNGWWQTFFTCNFDVAPTKGAPIFESSKTPASSCQTGKHKVYTNLCSQDETYSRARSRLKFDYLSSQRDYKSEQIIQNNEQAISNAKATSMPKVQRRSGNQPRDGGKATTEDAAGATTEDATTGAPIPAPHVDKPKLQKKFAKFLREMKIAEKKRERRNIVIITSNHEVEDTGMSQLEEVKDHNENKPGNMRRLKSSRRQKKPEWIVVNT</sequence>
<gene>
    <name evidence="7" type="primary">LOC108081169</name>
</gene>
<dbReference type="GeneID" id="108081169"/>
<dbReference type="GO" id="GO:0005576">
    <property type="term" value="C:extracellular region"/>
    <property type="evidence" value="ECO:0007669"/>
    <property type="project" value="UniProtKB-SubCell"/>
</dbReference>
<feature type="domain" description="SCP" evidence="5">
    <location>
        <begin position="87"/>
        <end position="241"/>
    </location>
</feature>
<feature type="region of interest" description="Disordered" evidence="3">
    <location>
        <begin position="308"/>
        <end position="360"/>
    </location>
</feature>
<dbReference type="InterPro" id="IPR014044">
    <property type="entry name" value="CAP_dom"/>
</dbReference>
<dbReference type="OrthoDB" id="414826at2759"/>
<dbReference type="Gene3D" id="3.40.33.10">
    <property type="entry name" value="CAP"/>
    <property type="match status" value="1"/>
</dbReference>
<evidence type="ECO:0000313" key="7">
    <source>
        <dbReference type="RefSeq" id="XP_017031714.1"/>
    </source>
</evidence>
<keyword evidence="2" id="KW-0964">Secreted</keyword>
<evidence type="ECO:0000256" key="4">
    <source>
        <dbReference type="SAM" id="SignalP"/>
    </source>
</evidence>
<dbReference type="Pfam" id="PF00188">
    <property type="entry name" value="CAP"/>
    <property type="match status" value="1"/>
</dbReference>
<evidence type="ECO:0000313" key="6">
    <source>
        <dbReference type="Proteomes" id="UP001652661"/>
    </source>
</evidence>
<evidence type="ECO:0000256" key="2">
    <source>
        <dbReference type="ARBA" id="ARBA00022525"/>
    </source>
</evidence>
<reference evidence="7" key="1">
    <citation type="submission" date="2025-08" db="UniProtKB">
        <authorList>
            <consortium name="RefSeq"/>
        </authorList>
    </citation>
    <scope>IDENTIFICATION</scope>
    <source>
        <strain evidence="7">14028-0561.14</strain>
        <tissue evidence="7">Whole fly</tissue>
    </source>
</reference>
<feature type="chain" id="PRO_5028401374" evidence="4">
    <location>
        <begin position="28"/>
        <end position="435"/>
    </location>
</feature>
<proteinExistence type="predicted"/>
<accession>A0A6P4J9J1</accession>
<name>A0A6P4J9J1_DROKI</name>
<dbReference type="SUPFAM" id="SSF55797">
    <property type="entry name" value="PR-1-like"/>
    <property type="match status" value="1"/>
</dbReference>
<organism evidence="6 7">
    <name type="scientific">Drosophila kikkawai</name>
    <name type="common">Fruit fly</name>
    <dbReference type="NCBI Taxonomy" id="30033"/>
    <lineage>
        <taxon>Eukaryota</taxon>
        <taxon>Metazoa</taxon>
        <taxon>Ecdysozoa</taxon>
        <taxon>Arthropoda</taxon>
        <taxon>Hexapoda</taxon>
        <taxon>Insecta</taxon>
        <taxon>Pterygota</taxon>
        <taxon>Neoptera</taxon>
        <taxon>Endopterygota</taxon>
        <taxon>Diptera</taxon>
        <taxon>Brachycera</taxon>
        <taxon>Muscomorpha</taxon>
        <taxon>Ephydroidea</taxon>
        <taxon>Drosophilidae</taxon>
        <taxon>Drosophila</taxon>
        <taxon>Sophophora</taxon>
    </lineage>
</organism>
<feature type="signal peptide" evidence="4">
    <location>
        <begin position="1"/>
        <end position="27"/>
    </location>
</feature>